<name>A0A9Q5I149_SANBA</name>
<feature type="compositionally biased region" description="Basic residues" evidence="2">
    <location>
        <begin position="265"/>
        <end position="280"/>
    </location>
</feature>
<reference evidence="3" key="1">
    <citation type="submission" date="2016-06" db="EMBL/GenBank/DDBJ databases">
        <title>Draft Genome sequence of the fungus Inonotus baumii.</title>
        <authorList>
            <person name="Zhu H."/>
            <person name="Lin W."/>
        </authorList>
    </citation>
    <scope>NUCLEOTIDE SEQUENCE</scope>
    <source>
        <strain evidence="3">821</strain>
    </source>
</reference>
<feature type="coiled-coil region" evidence="1">
    <location>
        <begin position="81"/>
        <end position="109"/>
    </location>
</feature>
<evidence type="ECO:0000313" key="3">
    <source>
        <dbReference type="EMBL" id="OCB89555.1"/>
    </source>
</evidence>
<evidence type="ECO:0000256" key="1">
    <source>
        <dbReference type="SAM" id="Coils"/>
    </source>
</evidence>
<gene>
    <name evidence="3" type="ORF">A7U60_g3247</name>
</gene>
<keyword evidence="1" id="KW-0175">Coiled coil</keyword>
<sequence length="290" mass="32561">MNVIEDEATGVIRDKEAGVHTREMKGIVAKDTIHFCIIHIGVVLRESPQTLEKGRKMLIVYRYHGAHFRLWGFLTRKKEHIARGIQMREEAERERQRERRRRLKRLQAEGLAIRLGAREVTPRDHSRGHRSHHHRDRRHGFTPIVTTANVGHGVTVPVAATTHAIPVSRSASARTHHRHHSSGHSTTAPLVHVHSRSHSGPATPIVQVAHSQYTNAAPVAVSHAASSRHGHANEYYDDRVIPVARSSSRHGSSRYGDPALSRVSSSRHGHGHYRHARTHSRTPSEVYVAA</sequence>
<feature type="compositionally biased region" description="Basic residues" evidence="2">
    <location>
        <begin position="126"/>
        <end position="140"/>
    </location>
</feature>
<keyword evidence="4" id="KW-1185">Reference proteome</keyword>
<protein>
    <submittedName>
        <fullName evidence="3">Uncharacterized protein</fullName>
    </submittedName>
</protein>
<feature type="region of interest" description="Disordered" evidence="2">
    <location>
        <begin position="120"/>
        <end position="144"/>
    </location>
</feature>
<dbReference type="EMBL" id="LNZH02000153">
    <property type="protein sequence ID" value="OCB89555.1"/>
    <property type="molecule type" value="Genomic_DNA"/>
</dbReference>
<evidence type="ECO:0000256" key="2">
    <source>
        <dbReference type="SAM" id="MobiDB-lite"/>
    </source>
</evidence>
<evidence type="ECO:0000313" key="4">
    <source>
        <dbReference type="Proteomes" id="UP000757232"/>
    </source>
</evidence>
<accession>A0A9Q5I149</accession>
<feature type="region of interest" description="Disordered" evidence="2">
    <location>
        <begin position="173"/>
        <end position="202"/>
    </location>
</feature>
<dbReference type="Proteomes" id="UP000757232">
    <property type="component" value="Unassembled WGS sequence"/>
</dbReference>
<organism evidence="3 4">
    <name type="scientific">Sanghuangporus baumii</name>
    <name type="common">Phellinus baumii</name>
    <dbReference type="NCBI Taxonomy" id="108892"/>
    <lineage>
        <taxon>Eukaryota</taxon>
        <taxon>Fungi</taxon>
        <taxon>Dikarya</taxon>
        <taxon>Basidiomycota</taxon>
        <taxon>Agaricomycotina</taxon>
        <taxon>Agaricomycetes</taxon>
        <taxon>Hymenochaetales</taxon>
        <taxon>Hymenochaetaceae</taxon>
        <taxon>Sanghuangporus</taxon>
    </lineage>
</organism>
<comment type="caution">
    <text evidence="3">The sequence shown here is derived from an EMBL/GenBank/DDBJ whole genome shotgun (WGS) entry which is preliminary data.</text>
</comment>
<feature type="region of interest" description="Disordered" evidence="2">
    <location>
        <begin position="245"/>
        <end position="290"/>
    </location>
</feature>
<proteinExistence type="predicted"/>
<dbReference type="OrthoDB" id="3268793at2759"/>
<dbReference type="AlphaFoldDB" id="A0A9Q5I149"/>